<dbReference type="InterPro" id="IPR017853">
    <property type="entry name" value="GH"/>
</dbReference>
<accession>A0A556N309</accession>
<dbReference type="PANTHER" id="PTHR22600">
    <property type="entry name" value="BETA-HEXOSAMINIDASE"/>
    <property type="match status" value="1"/>
</dbReference>
<sequence>MKITLVILLFFFTTQLSAQHSLVFPEPVNVEQTTDNFVFNGLLTVDNTRIPSDLFSYLRELFGRQFIHLEPASAKDDATIRLKQVQTFAYTEGYQLSVTHTGIEIQYSSYASLCNAFQTLNQLIQNPKELAGIRISDQPAFAYRGVHLDCSRHFFSIGELRKFIDQLAKLKFNRFHWHLTDDQGWRIEIKKYPKLTSVGAWRDSTLIGHFSKQPAEWDHTKYGGFYTQEEARQLVEYARIRGIEIIPEIEMPGHARAALAAYPELSCTEKQLPVAGTWGVFDDVFCSQEKTRTFLKDVLDEIIELFPSQVIHIGGDECPKINWEKCPKCKAVMTQNHLNTTHELQSFFIQDIEKHVNAKGRTIIGWDEILEGGLAPNAQVMSWQGMEGGIAAAKQKHRVVMTPTSYCYFDYYQSGHPSEPLAIGGYLPLEKVYRFDPIKGVEDEYKQYILGGQANLWTEYLPTIQSVEYNAFPRLVAMAEVLWNKSSVPYSDFVEALSSTYLPQLRNDGVRFSTSFLDPTLQIRLSKSGAGYDLIKPVNDVVFSVNNEIVNGIDIERTDQVGEHRYLIHSNIGDQELRVCDYTFTSHLALGKTVRFDTQPHEKYNHNGNLGLTDGVVGKKPWKGNEWLGFNEDTVRFTLDLEELTSFRTIRIETLNDPGSWIYRPEKYVIQVSSDGKKFKTVAKSKLTGDVIRVTKKMKARYVKVTIYNNEFIPQGQTGAGFTPWTFINELILTK</sequence>
<proteinExistence type="inferred from homology"/>
<feature type="domain" description="Glycoside hydrolase family 20 catalytic" evidence="8">
    <location>
        <begin position="141"/>
        <end position="485"/>
    </location>
</feature>
<evidence type="ECO:0000256" key="1">
    <source>
        <dbReference type="ARBA" id="ARBA00001231"/>
    </source>
</evidence>
<dbReference type="Pfam" id="PF02838">
    <property type="entry name" value="Glyco_hydro_20b"/>
    <property type="match status" value="1"/>
</dbReference>
<dbReference type="InterPro" id="IPR008979">
    <property type="entry name" value="Galactose-bd-like_sf"/>
</dbReference>
<evidence type="ECO:0000256" key="7">
    <source>
        <dbReference type="SAM" id="SignalP"/>
    </source>
</evidence>
<organism evidence="11 12">
    <name type="scientific">Fluviicola chungangensis</name>
    <dbReference type="NCBI Taxonomy" id="2597671"/>
    <lineage>
        <taxon>Bacteria</taxon>
        <taxon>Pseudomonadati</taxon>
        <taxon>Bacteroidota</taxon>
        <taxon>Flavobacteriia</taxon>
        <taxon>Flavobacteriales</taxon>
        <taxon>Crocinitomicaceae</taxon>
        <taxon>Fluviicola</taxon>
    </lineage>
</organism>
<dbReference type="InterPro" id="IPR029018">
    <property type="entry name" value="Hex-like_dom2"/>
</dbReference>
<dbReference type="InterPro" id="IPR015883">
    <property type="entry name" value="Glyco_hydro_20_cat"/>
</dbReference>
<keyword evidence="7" id="KW-0732">Signal</keyword>
<name>A0A556N309_9FLAO</name>
<keyword evidence="12" id="KW-1185">Reference proteome</keyword>
<evidence type="ECO:0000256" key="2">
    <source>
        <dbReference type="ARBA" id="ARBA00006285"/>
    </source>
</evidence>
<dbReference type="CDD" id="cd06563">
    <property type="entry name" value="GH20_chitobiase-like"/>
    <property type="match status" value="1"/>
</dbReference>
<reference evidence="11 12" key="1">
    <citation type="submission" date="2019-07" db="EMBL/GenBank/DDBJ databases">
        <authorList>
            <person name="Huq M.A."/>
        </authorList>
    </citation>
    <scope>NUCLEOTIDE SEQUENCE [LARGE SCALE GENOMIC DNA]</scope>
    <source>
        <strain evidence="11 12">MAH-3</strain>
    </source>
</reference>
<evidence type="ECO:0000259" key="8">
    <source>
        <dbReference type="Pfam" id="PF00728"/>
    </source>
</evidence>
<gene>
    <name evidence="11" type="ORF">FO442_05345</name>
</gene>
<dbReference type="InterPro" id="IPR025705">
    <property type="entry name" value="Beta_hexosaminidase_sua/sub"/>
</dbReference>
<evidence type="ECO:0000256" key="5">
    <source>
        <dbReference type="ARBA" id="ARBA00023295"/>
    </source>
</evidence>
<dbReference type="GO" id="GO:0005975">
    <property type="term" value="P:carbohydrate metabolic process"/>
    <property type="evidence" value="ECO:0007669"/>
    <property type="project" value="InterPro"/>
</dbReference>
<dbReference type="EC" id="3.2.1.52" evidence="3"/>
<feature type="signal peptide" evidence="7">
    <location>
        <begin position="1"/>
        <end position="18"/>
    </location>
</feature>
<dbReference type="Gene3D" id="2.60.120.260">
    <property type="entry name" value="Galactose-binding domain-like"/>
    <property type="match status" value="1"/>
</dbReference>
<dbReference type="Pfam" id="PF00728">
    <property type="entry name" value="Glyco_hydro_20"/>
    <property type="match status" value="1"/>
</dbReference>
<comment type="catalytic activity">
    <reaction evidence="1">
        <text>Hydrolysis of terminal non-reducing N-acetyl-D-hexosamine residues in N-acetyl-beta-D-hexosaminides.</text>
        <dbReference type="EC" id="3.2.1.52"/>
    </reaction>
</comment>
<keyword evidence="4 11" id="KW-0378">Hydrolase</keyword>
<dbReference type="OrthoDB" id="9763537at2"/>
<evidence type="ECO:0000259" key="9">
    <source>
        <dbReference type="Pfam" id="PF00754"/>
    </source>
</evidence>
<dbReference type="GO" id="GO:0016020">
    <property type="term" value="C:membrane"/>
    <property type="evidence" value="ECO:0007669"/>
    <property type="project" value="TreeGrafter"/>
</dbReference>
<protein>
    <recommendedName>
        <fullName evidence="3">beta-N-acetylhexosaminidase</fullName>
        <ecNumber evidence="3">3.2.1.52</ecNumber>
    </recommendedName>
</protein>
<evidence type="ECO:0000256" key="4">
    <source>
        <dbReference type="ARBA" id="ARBA00022801"/>
    </source>
</evidence>
<evidence type="ECO:0000259" key="10">
    <source>
        <dbReference type="Pfam" id="PF02838"/>
    </source>
</evidence>
<feature type="chain" id="PRO_5022131212" description="beta-N-acetylhexosaminidase" evidence="7">
    <location>
        <begin position="19"/>
        <end position="735"/>
    </location>
</feature>
<dbReference type="SUPFAM" id="SSF51445">
    <property type="entry name" value="(Trans)glycosidases"/>
    <property type="match status" value="1"/>
</dbReference>
<comment type="caution">
    <text evidence="11">The sequence shown here is derived from an EMBL/GenBank/DDBJ whole genome shotgun (WGS) entry which is preliminary data.</text>
</comment>
<dbReference type="InterPro" id="IPR000421">
    <property type="entry name" value="FA58C"/>
</dbReference>
<dbReference type="Gene3D" id="3.20.20.80">
    <property type="entry name" value="Glycosidases"/>
    <property type="match status" value="1"/>
</dbReference>
<dbReference type="RefSeq" id="WP_144332121.1">
    <property type="nucleotide sequence ID" value="NZ_VLPL01000002.1"/>
</dbReference>
<dbReference type="Gene3D" id="3.30.379.10">
    <property type="entry name" value="Chitobiase/beta-hexosaminidase domain 2-like"/>
    <property type="match status" value="1"/>
</dbReference>
<dbReference type="AlphaFoldDB" id="A0A556N309"/>
<dbReference type="EMBL" id="VLPL01000002">
    <property type="protein sequence ID" value="TSJ46584.1"/>
    <property type="molecule type" value="Genomic_DNA"/>
</dbReference>
<dbReference type="SUPFAM" id="SSF55545">
    <property type="entry name" value="beta-N-acetylhexosaminidase-like domain"/>
    <property type="match status" value="1"/>
</dbReference>
<dbReference type="Pfam" id="PF00754">
    <property type="entry name" value="F5_F8_type_C"/>
    <property type="match status" value="1"/>
</dbReference>
<evidence type="ECO:0000313" key="12">
    <source>
        <dbReference type="Proteomes" id="UP000316008"/>
    </source>
</evidence>
<dbReference type="InterPro" id="IPR015882">
    <property type="entry name" value="HEX_bac_N"/>
</dbReference>
<evidence type="ECO:0000256" key="6">
    <source>
        <dbReference type="PIRSR" id="PIRSR625705-1"/>
    </source>
</evidence>
<dbReference type="GO" id="GO:0030203">
    <property type="term" value="P:glycosaminoglycan metabolic process"/>
    <property type="evidence" value="ECO:0007669"/>
    <property type="project" value="TreeGrafter"/>
</dbReference>
<keyword evidence="5" id="KW-0326">Glycosidase</keyword>
<dbReference type="SUPFAM" id="SSF49785">
    <property type="entry name" value="Galactose-binding domain-like"/>
    <property type="match status" value="1"/>
</dbReference>
<evidence type="ECO:0000313" key="11">
    <source>
        <dbReference type="EMBL" id="TSJ46584.1"/>
    </source>
</evidence>
<dbReference type="PANTHER" id="PTHR22600:SF57">
    <property type="entry name" value="BETA-N-ACETYLHEXOSAMINIDASE"/>
    <property type="match status" value="1"/>
</dbReference>
<evidence type="ECO:0000256" key="3">
    <source>
        <dbReference type="ARBA" id="ARBA00012663"/>
    </source>
</evidence>
<feature type="active site" description="Proton donor" evidence="6">
    <location>
        <position position="317"/>
    </location>
</feature>
<feature type="domain" description="Beta-hexosaminidase bacterial type N-terminal" evidence="10">
    <location>
        <begin position="23"/>
        <end position="138"/>
    </location>
</feature>
<dbReference type="Proteomes" id="UP000316008">
    <property type="component" value="Unassembled WGS sequence"/>
</dbReference>
<dbReference type="PRINTS" id="PR00738">
    <property type="entry name" value="GLHYDRLASE20"/>
</dbReference>
<comment type="similarity">
    <text evidence="2">Belongs to the glycosyl hydrolase 20 family.</text>
</comment>
<feature type="domain" description="F5/8 type C" evidence="9">
    <location>
        <begin position="624"/>
        <end position="709"/>
    </location>
</feature>
<dbReference type="GO" id="GO:0004563">
    <property type="term" value="F:beta-N-acetylhexosaminidase activity"/>
    <property type="evidence" value="ECO:0007669"/>
    <property type="project" value="UniProtKB-EC"/>
</dbReference>